<dbReference type="PANTHER" id="PTHR14187:SF81">
    <property type="entry name" value="HSP70 FAMILY PROTEIN (AFU_ORTHOLOGUE AFUA_4G14040)"/>
    <property type="match status" value="1"/>
</dbReference>
<dbReference type="EMBL" id="ACYE01000479">
    <property type="protein sequence ID" value="EFE37568.1"/>
    <property type="molecule type" value="Genomic_DNA"/>
</dbReference>
<evidence type="ECO:0000313" key="2">
    <source>
        <dbReference type="EMBL" id="EFE37568.1"/>
    </source>
</evidence>
<dbReference type="HOGENOM" id="CLU_009958_6_5_1"/>
<keyword evidence="3" id="KW-1185">Reference proteome</keyword>
<dbReference type="RefSeq" id="XP_003018213.1">
    <property type="nucleotide sequence ID" value="XM_003018167.1"/>
</dbReference>
<feature type="compositionally biased region" description="Low complexity" evidence="1">
    <location>
        <begin position="1"/>
        <end position="14"/>
    </location>
</feature>
<name>D4DKR4_TRIVH</name>
<comment type="caution">
    <text evidence="2">The sequence shown here is derived from an EMBL/GenBank/DDBJ whole genome shotgun (WGS) entry which is preliminary data.</text>
</comment>
<dbReference type="OrthoDB" id="2963168at2759"/>
<feature type="region of interest" description="Disordered" evidence="1">
    <location>
        <begin position="1"/>
        <end position="25"/>
    </location>
</feature>
<accession>D4DKR4</accession>
<protein>
    <submittedName>
        <fullName evidence="2">HSP70 family protein</fullName>
    </submittedName>
</protein>
<sequence length="626" mass="70140">MAPKSAKAKSSNSGKAKKLQSHQIRQEPNLLIPSHKIIVGIDYGTTFTGEKPAYASWRSKLRGDKGPATTWPGPSRDTETVFKAPSRIAYPFENTRINTIRWGFQVEPGTVAYSWTKLLLDQNTVLGAFDDTSLENASKTGILKLPHGKAVVDVVADFLTEVRDHVFKMIEKQVTKEMLRITPIEYWFTVPAIWSDQAKAQTKVAAQRAGFAYNIERPSDQMFMITESEAAAIAALKKTATDGLGASVKVGINLRKDITTYLINEVDPVLSFEELCTGIDRNLYQLMSQRFGKAFDMLPAKKKGPGSEFMRKFEIIKKDFGFNIEEDRIHELPLNMIASTVKSEYFDAEERLVLLSSNDIRQLFDPVVSQIIGLVRKQIDDAEDADDGEINFSGCIHANMDKRIILVGGFGDSEYLRESMKKAFFGITITVPDNPQSAIVKGAALRGLLGLQATTKRCRRHYGFEWSISFRRGIDREKDAYIDKFTGGKMIGNNCKTENWRMALTDKAQGQRYTENHTNTVNYTKTHYSGSSVIKKFVLFSCDLKDAPERVEHTSIKKVGTISVDIADVDFNLFQKKLIGGMLSYKVELSVKVIFGAQDGVLKFETTSQGKVVGKTTIDFTNTKYY</sequence>
<dbReference type="Gene3D" id="3.90.640.10">
    <property type="entry name" value="Actin, Chain A, domain 4"/>
    <property type="match status" value="1"/>
</dbReference>
<reference evidence="3" key="1">
    <citation type="journal article" date="2011" name="Genome Biol.">
        <title>Comparative and functional genomics provide insights into the pathogenicity of dermatophytic fungi.</title>
        <authorList>
            <person name="Burmester A."/>
            <person name="Shelest E."/>
            <person name="Gloeckner G."/>
            <person name="Heddergott C."/>
            <person name="Schindler S."/>
            <person name="Staib P."/>
            <person name="Heidel A."/>
            <person name="Felder M."/>
            <person name="Petzold A."/>
            <person name="Szafranski K."/>
            <person name="Feuermann M."/>
            <person name="Pedruzzi I."/>
            <person name="Priebe S."/>
            <person name="Groth M."/>
            <person name="Winkler R."/>
            <person name="Li W."/>
            <person name="Kniemeyer O."/>
            <person name="Schroeckh V."/>
            <person name="Hertweck C."/>
            <person name="Hube B."/>
            <person name="White T.C."/>
            <person name="Platzer M."/>
            <person name="Guthke R."/>
            <person name="Heitman J."/>
            <person name="Woestemeyer J."/>
            <person name="Zipfel P.F."/>
            <person name="Monod M."/>
            <person name="Brakhage A.A."/>
        </authorList>
    </citation>
    <scope>NUCLEOTIDE SEQUENCE [LARGE SCALE GENOMIC DNA]</scope>
    <source>
        <strain evidence="3">HKI 0517</strain>
    </source>
</reference>
<dbReference type="SUPFAM" id="SSF53067">
    <property type="entry name" value="Actin-like ATPase domain"/>
    <property type="match status" value="2"/>
</dbReference>
<dbReference type="GeneID" id="9579584"/>
<dbReference type="AlphaFoldDB" id="D4DKR4"/>
<proteinExistence type="predicted"/>
<dbReference type="CDD" id="cd10170">
    <property type="entry name" value="ASKHA_NBD_HSP70"/>
    <property type="match status" value="1"/>
</dbReference>
<dbReference type="KEGG" id="tve:TRV_07788"/>
<gene>
    <name evidence="2" type="ORF">TRV_07788</name>
</gene>
<organism evidence="2 3">
    <name type="scientific">Trichophyton verrucosum (strain HKI 0517)</name>
    <dbReference type="NCBI Taxonomy" id="663202"/>
    <lineage>
        <taxon>Eukaryota</taxon>
        <taxon>Fungi</taxon>
        <taxon>Dikarya</taxon>
        <taxon>Ascomycota</taxon>
        <taxon>Pezizomycotina</taxon>
        <taxon>Eurotiomycetes</taxon>
        <taxon>Eurotiomycetidae</taxon>
        <taxon>Onygenales</taxon>
        <taxon>Arthrodermataceae</taxon>
        <taxon>Trichophyton</taxon>
    </lineage>
</organism>
<dbReference type="InterPro" id="IPR043129">
    <property type="entry name" value="ATPase_NBD"/>
</dbReference>
<dbReference type="Proteomes" id="UP000008383">
    <property type="component" value="Unassembled WGS sequence"/>
</dbReference>
<dbReference type="Gene3D" id="3.30.420.40">
    <property type="match status" value="3"/>
</dbReference>
<evidence type="ECO:0000313" key="3">
    <source>
        <dbReference type="Proteomes" id="UP000008383"/>
    </source>
</evidence>
<evidence type="ECO:0000256" key="1">
    <source>
        <dbReference type="SAM" id="MobiDB-lite"/>
    </source>
</evidence>
<dbReference type="PANTHER" id="PTHR14187">
    <property type="entry name" value="ALPHA KINASE/ELONGATION FACTOR 2 KINASE"/>
    <property type="match status" value="1"/>
</dbReference>